<dbReference type="Proteomes" id="UP000518752">
    <property type="component" value="Unassembled WGS sequence"/>
</dbReference>
<evidence type="ECO:0000313" key="1">
    <source>
        <dbReference type="EMBL" id="KAF5361591.1"/>
    </source>
</evidence>
<reference evidence="1 2" key="1">
    <citation type="journal article" date="2020" name="ISME J.">
        <title>Uncovering the hidden diversity of litter-decomposition mechanisms in mushroom-forming fungi.</title>
        <authorList>
            <person name="Floudas D."/>
            <person name="Bentzer J."/>
            <person name="Ahren D."/>
            <person name="Johansson T."/>
            <person name="Persson P."/>
            <person name="Tunlid A."/>
        </authorList>
    </citation>
    <scope>NUCLEOTIDE SEQUENCE [LARGE SCALE GENOMIC DNA]</scope>
    <source>
        <strain evidence="1 2">CBS 406.79</strain>
    </source>
</reference>
<accession>A0A8H5GAY3</accession>
<keyword evidence="2" id="KW-1185">Reference proteome</keyword>
<proteinExistence type="predicted"/>
<evidence type="ECO:0000313" key="2">
    <source>
        <dbReference type="Proteomes" id="UP000518752"/>
    </source>
</evidence>
<name>A0A8H5GAY3_9AGAR</name>
<organism evidence="1 2">
    <name type="scientific">Collybiopsis confluens</name>
    <dbReference type="NCBI Taxonomy" id="2823264"/>
    <lineage>
        <taxon>Eukaryota</taxon>
        <taxon>Fungi</taxon>
        <taxon>Dikarya</taxon>
        <taxon>Basidiomycota</taxon>
        <taxon>Agaricomycotina</taxon>
        <taxon>Agaricomycetes</taxon>
        <taxon>Agaricomycetidae</taxon>
        <taxon>Agaricales</taxon>
        <taxon>Marasmiineae</taxon>
        <taxon>Omphalotaceae</taxon>
        <taxon>Collybiopsis</taxon>
    </lineage>
</organism>
<gene>
    <name evidence="1" type="ORF">D9757_011552</name>
</gene>
<protein>
    <submittedName>
        <fullName evidence="1">Uncharacterized protein</fullName>
    </submittedName>
</protein>
<dbReference type="AlphaFoldDB" id="A0A8H5GAY3"/>
<dbReference type="EMBL" id="JAACJN010000203">
    <property type="protein sequence ID" value="KAF5361591.1"/>
    <property type="molecule type" value="Genomic_DNA"/>
</dbReference>
<sequence length="779" mass="86283">MIPPRFLEFLPRDVLEFFLFSGLSHHTPLGSAQTEWPIVDAHRVVGTEYSRQDIRTLFGTGSSRFLAGVLPDPCRIEDFCRRGGERGGDEEDCQQRLGHCTVVVVVACVRPGHVRDPGTPIPPEHLNTLRHISSLYSLQHGVDNMARPVSRYYQRKNSFCFFGERDHDSAVLLVNEYSFQPKSKIFIHPQQPALFPIGGVLFHSEAVDIEEISHLALEEVPLQKHLQNLSDLLGHIPNTIAVPDRNTHIIAVLGPSNLADEANERQAADFALFYQAFGGIGLSEKWLTPTNLHQHVEKNGDLLHGSSQKPRRIVLDKDSPVFYRVERNVSQAFAAAIQNTVREAQPDQRIVLVICAHGSQEAAIQLGNSPFRKSTLENLLWPTKAPVTIITTACFSGLWAVPHSSLSSQKLVTKLAATTADNPSYSFPVSASERIRGGRFADAVVSEMEAFAEPTTEPPTLPPTLPPTCQLDVLEKVLDLRTFNSTTASRATSTKFSAFALTVSRSLTNSGGYHPEPTVYVALQDRDSSVTTVMGYEDDIGLLYRLSALKELPTKANYDAIPLAVDQVKPRVLTGGIVSKRALERAEYYWSEFHPPTNLDTLNLVPPWNLGLANGTRLLRQNKLDSTKALQFLTKLNARIDLDTQASYLAAHITRCSGSTSLDPSLTLAQWDSSHWNVNGEIKYEKDNGVNLIGYFRNLQPRLSPVWDNHVFYERPATYLAVVASKSGYRTLAEVKPIVENFFLPPRSTSISNSISLPNMNIGDCLAQLRSSLSAVSLP</sequence>
<comment type="caution">
    <text evidence="1">The sequence shown here is derived from an EMBL/GenBank/DDBJ whole genome shotgun (WGS) entry which is preliminary data.</text>
</comment>
<dbReference type="OrthoDB" id="3000060at2759"/>